<accession>A0ABP1CUH0</accession>
<protein>
    <submittedName>
        <fullName evidence="1">Uncharacterized protein</fullName>
    </submittedName>
</protein>
<dbReference type="Proteomes" id="UP001497453">
    <property type="component" value="Chromosome 11"/>
</dbReference>
<evidence type="ECO:0000313" key="1">
    <source>
        <dbReference type="EMBL" id="CAL1699325.1"/>
    </source>
</evidence>
<dbReference type="EMBL" id="OZ037954">
    <property type="protein sequence ID" value="CAL1699325.1"/>
    <property type="molecule type" value="Genomic_DNA"/>
</dbReference>
<name>A0ABP1CUH0_9APHY</name>
<proteinExistence type="predicted"/>
<keyword evidence="2" id="KW-1185">Reference proteome</keyword>
<evidence type="ECO:0000313" key="2">
    <source>
        <dbReference type="Proteomes" id="UP001497453"/>
    </source>
</evidence>
<sequence length="127" mass="13958">MSAKYHLVSTPQGRRTLVASQTIYVAEGGANCRTLRFCGMESSKSAEQNWTLISLVGRASAVDVGPEYPLISNPTVREPESNWGGSRTSVTSRWHIPLKESSFIPPHHFDLTGFRHARCILILSSAS</sequence>
<reference evidence="2" key="1">
    <citation type="submission" date="2024-04" db="EMBL/GenBank/DDBJ databases">
        <authorList>
            <person name="Shaw F."/>
            <person name="Minotto A."/>
        </authorList>
    </citation>
    <scope>NUCLEOTIDE SEQUENCE [LARGE SCALE GENOMIC DNA]</scope>
</reference>
<gene>
    <name evidence="1" type="ORF">GFSPODELE1_LOCUS2615</name>
</gene>
<organism evidence="1 2">
    <name type="scientific">Somion occarium</name>
    <dbReference type="NCBI Taxonomy" id="3059160"/>
    <lineage>
        <taxon>Eukaryota</taxon>
        <taxon>Fungi</taxon>
        <taxon>Dikarya</taxon>
        <taxon>Basidiomycota</taxon>
        <taxon>Agaricomycotina</taxon>
        <taxon>Agaricomycetes</taxon>
        <taxon>Polyporales</taxon>
        <taxon>Cerrenaceae</taxon>
        <taxon>Somion</taxon>
    </lineage>
</organism>